<protein>
    <submittedName>
        <fullName evidence="1">Uncharacterized protein</fullName>
    </submittedName>
</protein>
<dbReference type="Proteomes" id="UP001500540">
    <property type="component" value="Unassembled WGS sequence"/>
</dbReference>
<evidence type="ECO:0000313" key="2">
    <source>
        <dbReference type="Proteomes" id="UP001500540"/>
    </source>
</evidence>
<keyword evidence="2" id="KW-1185">Reference proteome</keyword>
<comment type="caution">
    <text evidence="1">The sequence shown here is derived from an EMBL/GenBank/DDBJ whole genome shotgun (WGS) entry which is preliminary data.</text>
</comment>
<evidence type="ECO:0000313" key="1">
    <source>
        <dbReference type="EMBL" id="GAA3761999.1"/>
    </source>
</evidence>
<reference evidence="2" key="1">
    <citation type="journal article" date="2019" name="Int. J. Syst. Evol. Microbiol.">
        <title>The Global Catalogue of Microorganisms (GCM) 10K type strain sequencing project: providing services to taxonomists for standard genome sequencing and annotation.</title>
        <authorList>
            <consortium name="The Broad Institute Genomics Platform"/>
            <consortium name="The Broad Institute Genome Sequencing Center for Infectious Disease"/>
            <person name="Wu L."/>
            <person name="Ma J."/>
        </authorList>
    </citation>
    <scope>NUCLEOTIDE SEQUENCE [LARGE SCALE GENOMIC DNA]</scope>
    <source>
        <strain evidence="2">JCM 16950</strain>
    </source>
</reference>
<proteinExistence type="predicted"/>
<dbReference type="EMBL" id="BAABAF010000004">
    <property type="protein sequence ID" value="GAA3761999.1"/>
    <property type="molecule type" value="Genomic_DNA"/>
</dbReference>
<dbReference type="RefSeq" id="WP_344781808.1">
    <property type="nucleotide sequence ID" value="NZ_BAABAF010000004.1"/>
</dbReference>
<accession>A0ABP7GEB3</accession>
<sequence>MSRVGYSHAARHKIFSELVAAVLESHYVPAAILPRKTYSRLADAMADDAALHPDLAVSGLWVEVTSTPSMARIGEYIDAGQRDAQIAGSADPVAVVSYRRGRSGADGIASMSLDDLAELLARMSASESPVGQ</sequence>
<gene>
    <name evidence="1" type="ORF">GCM10022240_13240</name>
</gene>
<name>A0ABP7GEB3_9MICO</name>
<organism evidence="1 2">
    <name type="scientific">Microbacterium kribbense</name>
    <dbReference type="NCBI Taxonomy" id="433645"/>
    <lineage>
        <taxon>Bacteria</taxon>
        <taxon>Bacillati</taxon>
        <taxon>Actinomycetota</taxon>
        <taxon>Actinomycetes</taxon>
        <taxon>Micrococcales</taxon>
        <taxon>Microbacteriaceae</taxon>
        <taxon>Microbacterium</taxon>
    </lineage>
</organism>